<sequence length="55" mass="6101">MVITVCYASKNLAAAILAARELTGTRLFPFLKNQCGDVEDGVPIYKWQMARVIDV</sequence>
<proteinExistence type="predicted"/>
<evidence type="ECO:0000313" key="1">
    <source>
        <dbReference type="EMBL" id="KRY10287.1"/>
    </source>
</evidence>
<reference evidence="1 2" key="1">
    <citation type="submission" date="2015-01" db="EMBL/GenBank/DDBJ databases">
        <title>Evolution of Trichinella species and genotypes.</title>
        <authorList>
            <person name="Korhonen P.K."/>
            <person name="Edoardo P."/>
            <person name="Giuseppe L.R."/>
            <person name="Gasser R.B."/>
        </authorList>
    </citation>
    <scope>NUCLEOTIDE SEQUENCE [LARGE SCALE GENOMIC DNA]</scope>
    <source>
        <strain evidence="1">ISS2496</strain>
    </source>
</reference>
<organism evidence="1 2">
    <name type="scientific">Trichinella patagoniensis</name>
    <dbReference type="NCBI Taxonomy" id="990121"/>
    <lineage>
        <taxon>Eukaryota</taxon>
        <taxon>Metazoa</taxon>
        <taxon>Ecdysozoa</taxon>
        <taxon>Nematoda</taxon>
        <taxon>Enoplea</taxon>
        <taxon>Dorylaimia</taxon>
        <taxon>Trichinellida</taxon>
        <taxon>Trichinellidae</taxon>
        <taxon>Trichinella</taxon>
    </lineage>
</organism>
<comment type="caution">
    <text evidence="1">The sequence shown here is derived from an EMBL/GenBank/DDBJ whole genome shotgun (WGS) entry which is preliminary data.</text>
</comment>
<gene>
    <name evidence="1" type="ORF">T12_7267</name>
</gene>
<keyword evidence="2" id="KW-1185">Reference proteome</keyword>
<name>A0A0V0ZCK4_9BILA</name>
<dbReference type="EMBL" id="JYDQ01000237">
    <property type="protein sequence ID" value="KRY10287.1"/>
    <property type="molecule type" value="Genomic_DNA"/>
</dbReference>
<protein>
    <submittedName>
        <fullName evidence="1">Uncharacterized protein</fullName>
    </submittedName>
</protein>
<accession>A0A0V0ZCK4</accession>
<dbReference type="Proteomes" id="UP000054783">
    <property type="component" value="Unassembled WGS sequence"/>
</dbReference>
<dbReference type="AlphaFoldDB" id="A0A0V0ZCK4"/>
<evidence type="ECO:0000313" key="2">
    <source>
        <dbReference type="Proteomes" id="UP000054783"/>
    </source>
</evidence>